<name>A0ABR8S721_9BURK</name>
<protein>
    <submittedName>
        <fullName evidence="1">N-methyl-D-aspartate receptor NMDAR2C subunit</fullName>
    </submittedName>
</protein>
<accession>A0ABR8S721</accession>
<reference evidence="1 2" key="1">
    <citation type="submission" date="2020-08" db="EMBL/GenBank/DDBJ databases">
        <title>A Genomic Blueprint of the Chicken Gut Microbiome.</title>
        <authorList>
            <person name="Gilroy R."/>
            <person name="Ravi A."/>
            <person name="Getino M."/>
            <person name="Pursley I."/>
            <person name="Horton D.L."/>
            <person name="Alikhan N.-F."/>
            <person name="Baker D."/>
            <person name="Gharbi K."/>
            <person name="Hall N."/>
            <person name="Watson M."/>
            <person name="Adriaenssens E.M."/>
            <person name="Foster-Nyarko E."/>
            <person name="Jarju S."/>
            <person name="Secka A."/>
            <person name="Antonio M."/>
            <person name="Oren A."/>
            <person name="Chaudhuri R."/>
            <person name="La Ragione R.M."/>
            <person name="Hildebrand F."/>
            <person name="Pallen M.J."/>
        </authorList>
    </citation>
    <scope>NUCLEOTIDE SEQUENCE [LARGE SCALE GENOMIC DNA]</scope>
    <source>
        <strain evidence="1 2">Sa2CVA6</strain>
    </source>
</reference>
<evidence type="ECO:0000313" key="1">
    <source>
        <dbReference type="EMBL" id="MBD7959277.1"/>
    </source>
</evidence>
<dbReference type="PIRSF" id="PIRSF035170">
    <property type="entry name" value="HD_phosphohydro"/>
    <property type="match status" value="1"/>
</dbReference>
<dbReference type="InterPro" id="IPR009218">
    <property type="entry name" value="HD_phosphohydro"/>
</dbReference>
<evidence type="ECO:0000313" key="2">
    <source>
        <dbReference type="Proteomes" id="UP000634919"/>
    </source>
</evidence>
<dbReference type="RefSeq" id="WP_191721677.1">
    <property type="nucleotide sequence ID" value="NZ_JACSQK010000001.1"/>
</dbReference>
<keyword evidence="2" id="KW-1185">Reference proteome</keyword>
<keyword evidence="1" id="KW-0675">Receptor</keyword>
<comment type="caution">
    <text evidence="1">The sequence shown here is derived from an EMBL/GenBank/DDBJ whole genome shotgun (WGS) entry which is preliminary data.</text>
</comment>
<sequence length="211" mass="23973">MPDLQHLHHHWLRAWNELQHTPPLGLYEQLLQAYSEPQRHYHTLQHLAECLQLQSDSAHLAQHPAEIAIALWFHDAVYDVKAHDNEARSADWAVATLQAAGVSVEVQTRVHALIMATEHTAVPLAGDAALLVDIDLAILGAAVARFAEYERQIRQEYAWVPEEVFVEKRRAVLQGFLDRARIYSTAHFREILEAAARNNLRCVPQTSYRGS</sequence>
<dbReference type="PANTHER" id="PTHR21174">
    <property type="match status" value="1"/>
</dbReference>
<dbReference type="Proteomes" id="UP000634919">
    <property type="component" value="Unassembled WGS sequence"/>
</dbReference>
<dbReference type="SUPFAM" id="SSF109604">
    <property type="entry name" value="HD-domain/PDEase-like"/>
    <property type="match status" value="1"/>
</dbReference>
<organism evidence="1 2">
    <name type="scientific">Comamonas avium</name>
    <dbReference type="NCBI Taxonomy" id="2762231"/>
    <lineage>
        <taxon>Bacteria</taxon>
        <taxon>Pseudomonadati</taxon>
        <taxon>Pseudomonadota</taxon>
        <taxon>Betaproteobacteria</taxon>
        <taxon>Burkholderiales</taxon>
        <taxon>Comamonadaceae</taxon>
        <taxon>Comamonas</taxon>
    </lineage>
</organism>
<dbReference type="PANTHER" id="PTHR21174:SF0">
    <property type="entry name" value="HD PHOSPHOHYDROLASE FAMILY PROTEIN-RELATED"/>
    <property type="match status" value="1"/>
</dbReference>
<gene>
    <name evidence="1" type="ORF">H9646_02185</name>
</gene>
<dbReference type="EMBL" id="JACSQK010000001">
    <property type="protein sequence ID" value="MBD7959277.1"/>
    <property type="molecule type" value="Genomic_DNA"/>
</dbReference>
<proteinExistence type="predicted"/>